<feature type="transmembrane region" description="Helical" evidence="1">
    <location>
        <begin position="12"/>
        <end position="32"/>
    </location>
</feature>
<evidence type="ECO:0000313" key="2">
    <source>
        <dbReference type="EMBL" id="WGH76525.1"/>
    </source>
</evidence>
<keyword evidence="1" id="KW-0812">Transmembrane</keyword>
<sequence>MKNFILKHKWIISVILFLITTILILSILYFTNNLNLVYNKIDKTISNITIITIIFIFIAFIGDIIKGWISNYITNFIFPGAEKQILENTKAIKDETTKISKNVEKQSEKVDEIIVDTKQILKNLGNKEVSMTYLIIWNSLNSVRDYYNRGMDVDLQKFGTLKLLPILKYREVVSKSKMNIETELFEKLETLYLKISKDTTMNIFEPMKMFVNKKDELFPNEIEKIQKDINKSRLNILSDIEDFMLENKELFKNNNSQQR</sequence>
<keyword evidence="1" id="KW-0472">Membrane</keyword>
<proteinExistence type="predicted"/>
<protein>
    <submittedName>
        <fullName evidence="2">Uncharacterized protein</fullName>
    </submittedName>
</protein>
<keyword evidence="3" id="KW-1185">Reference proteome</keyword>
<evidence type="ECO:0000256" key="1">
    <source>
        <dbReference type="SAM" id="Phobius"/>
    </source>
</evidence>
<organism evidence="2 3">
    <name type="scientific">Tenacibaculum tangerinum</name>
    <dbReference type="NCBI Taxonomy" id="3038772"/>
    <lineage>
        <taxon>Bacteria</taxon>
        <taxon>Pseudomonadati</taxon>
        <taxon>Bacteroidota</taxon>
        <taxon>Flavobacteriia</taxon>
        <taxon>Flavobacteriales</taxon>
        <taxon>Flavobacteriaceae</taxon>
        <taxon>Tenacibaculum</taxon>
    </lineage>
</organism>
<name>A0ABY8L563_9FLAO</name>
<gene>
    <name evidence="2" type="ORF">P8625_05030</name>
</gene>
<dbReference type="RefSeq" id="WP_279652389.1">
    <property type="nucleotide sequence ID" value="NZ_CP122539.1"/>
</dbReference>
<evidence type="ECO:0000313" key="3">
    <source>
        <dbReference type="Proteomes" id="UP001232001"/>
    </source>
</evidence>
<dbReference type="Proteomes" id="UP001232001">
    <property type="component" value="Chromosome"/>
</dbReference>
<keyword evidence="1" id="KW-1133">Transmembrane helix</keyword>
<reference evidence="2 3" key="1">
    <citation type="submission" date="2023-04" db="EMBL/GenBank/DDBJ databases">
        <title>Tenacibaculum tangerinum sp. nov., isolated from sea tidal flat of South Korea.</title>
        <authorList>
            <person name="Lee S.H."/>
            <person name="Kim J.-J."/>
        </authorList>
    </citation>
    <scope>NUCLEOTIDE SEQUENCE [LARGE SCALE GENOMIC DNA]</scope>
    <source>
        <strain evidence="2 3">GRR-S3-23</strain>
    </source>
</reference>
<feature type="transmembrane region" description="Helical" evidence="1">
    <location>
        <begin position="44"/>
        <end position="65"/>
    </location>
</feature>
<accession>A0ABY8L563</accession>
<dbReference type="EMBL" id="CP122539">
    <property type="protein sequence ID" value="WGH76525.1"/>
    <property type="molecule type" value="Genomic_DNA"/>
</dbReference>